<dbReference type="Proteomes" id="UP000824540">
    <property type="component" value="Unassembled WGS sequence"/>
</dbReference>
<keyword evidence="2" id="KW-1185">Reference proteome</keyword>
<dbReference type="AlphaFoldDB" id="A0A8T2P2I5"/>
<dbReference type="EMBL" id="JAFBMS010000016">
    <property type="protein sequence ID" value="KAG9345950.1"/>
    <property type="molecule type" value="Genomic_DNA"/>
</dbReference>
<sequence>MCWKPSSQRQPPQRGVQRGGLLQYFRGTSDTGLQFTDVLRAGEKREEKKHLPLPHMMRNHLQTLTFPSLLRRAERSRLGPASVDFPALRLQRKVLPEPY</sequence>
<protein>
    <submittedName>
        <fullName evidence="1">Uncharacterized protein</fullName>
    </submittedName>
</protein>
<gene>
    <name evidence="1" type="ORF">JZ751_007765</name>
</gene>
<proteinExistence type="predicted"/>
<comment type="caution">
    <text evidence="1">The sequence shown here is derived from an EMBL/GenBank/DDBJ whole genome shotgun (WGS) entry which is preliminary data.</text>
</comment>
<name>A0A8T2P2I5_9TELE</name>
<organism evidence="1 2">
    <name type="scientific">Albula glossodonta</name>
    <name type="common">roundjaw bonefish</name>
    <dbReference type="NCBI Taxonomy" id="121402"/>
    <lineage>
        <taxon>Eukaryota</taxon>
        <taxon>Metazoa</taxon>
        <taxon>Chordata</taxon>
        <taxon>Craniata</taxon>
        <taxon>Vertebrata</taxon>
        <taxon>Euteleostomi</taxon>
        <taxon>Actinopterygii</taxon>
        <taxon>Neopterygii</taxon>
        <taxon>Teleostei</taxon>
        <taxon>Albuliformes</taxon>
        <taxon>Albulidae</taxon>
        <taxon>Albula</taxon>
    </lineage>
</organism>
<accession>A0A8T2P2I5</accession>
<evidence type="ECO:0000313" key="2">
    <source>
        <dbReference type="Proteomes" id="UP000824540"/>
    </source>
</evidence>
<evidence type="ECO:0000313" key="1">
    <source>
        <dbReference type="EMBL" id="KAG9345950.1"/>
    </source>
</evidence>
<reference evidence="1" key="1">
    <citation type="thesis" date="2021" institute="BYU ScholarsArchive" country="Provo, UT, USA">
        <title>Applications of and Algorithms for Genome Assembly and Genomic Analyses with an Emphasis on Marine Teleosts.</title>
        <authorList>
            <person name="Pickett B.D."/>
        </authorList>
    </citation>
    <scope>NUCLEOTIDE SEQUENCE</scope>
    <source>
        <strain evidence="1">HI-2016</strain>
    </source>
</reference>